<proteinExistence type="predicted"/>
<reference evidence="1" key="1">
    <citation type="submission" date="2020-05" db="EMBL/GenBank/DDBJ databases">
        <authorList>
            <person name="Chiriac C."/>
            <person name="Salcher M."/>
            <person name="Ghai R."/>
            <person name="Kavagutti S V."/>
        </authorList>
    </citation>
    <scope>NUCLEOTIDE SEQUENCE</scope>
</reference>
<name>A0A6J6I965_9ZZZZ</name>
<gene>
    <name evidence="1" type="ORF">UFOPK1961_00142</name>
</gene>
<protein>
    <submittedName>
        <fullName evidence="1">Unannotated protein</fullName>
    </submittedName>
</protein>
<dbReference type="AlphaFoldDB" id="A0A6J6I965"/>
<dbReference type="EMBL" id="CAEZVJ010000008">
    <property type="protein sequence ID" value="CAB4622200.1"/>
    <property type="molecule type" value="Genomic_DNA"/>
</dbReference>
<evidence type="ECO:0000313" key="1">
    <source>
        <dbReference type="EMBL" id="CAB4622200.1"/>
    </source>
</evidence>
<sequence>MDGSKWVSVGNHGGVYARAHALGSVCRDDPLTNREQFHDVTGLPGGADLVESDFGDSFAIDEVDRHVGVEGKRCENRRLLRCVVSFDVCAAVVFGVSKLFRHGERVLH</sequence>
<organism evidence="1">
    <name type="scientific">freshwater metagenome</name>
    <dbReference type="NCBI Taxonomy" id="449393"/>
    <lineage>
        <taxon>unclassified sequences</taxon>
        <taxon>metagenomes</taxon>
        <taxon>ecological metagenomes</taxon>
    </lineage>
</organism>
<accession>A0A6J6I965</accession>